<dbReference type="InterPro" id="IPR035959">
    <property type="entry name" value="RutC-like_sf"/>
</dbReference>
<organism evidence="1 2">
    <name type="scientific">Amycolatopsis acididurans</name>
    <dbReference type="NCBI Taxonomy" id="2724524"/>
    <lineage>
        <taxon>Bacteria</taxon>
        <taxon>Bacillati</taxon>
        <taxon>Actinomycetota</taxon>
        <taxon>Actinomycetes</taxon>
        <taxon>Pseudonocardiales</taxon>
        <taxon>Pseudonocardiaceae</taxon>
        <taxon>Amycolatopsis</taxon>
    </lineage>
</organism>
<dbReference type="Gene3D" id="3.30.1330.40">
    <property type="entry name" value="RutC-like"/>
    <property type="match status" value="1"/>
</dbReference>
<accession>A0ABX1J4N8</accession>
<dbReference type="PANTHER" id="PTHR47328">
    <property type="match status" value="1"/>
</dbReference>
<reference evidence="1 2" key="1">
    <citation type="submission" date="2020-04" db="EMBL/GenBank/DDBJ databases">
        <title>Novel species.</title>
        <authorList>
            <person name="Teo W.F.A."/>
            <person name="Lipun K."/>
            <person name="Srisuk N."/>
            <person name="Duangmal K."/>
        </authorList>
    </citation>
    <scope>NUCLEOTIDE SEQUENCE [LARGE SCALE GENOMIC DNA]</scope>
    <source>
        <strain evidence="1 2">K13G38</strain>
    </source>
</reference>
<comment type="caution">
    <text evidence="1">The sequence shown here is derived from an EMBL/GenBank/DDBJ whole genome shotgun (WGS) entry which is preliminary data.</text>
</comment>
<dbReference type="Proteomes" id="UP000715441">
    <property type="component" value="Unassembled WGS sequence"/>
</dbReference>
<dbReference type="PANTHER" id="PTHR47328:SF1">
    <property type="entry name" value="RUTC FAMILY PROTEIN YOAB"/>
    <property type="match status" value="1"/>
</dbReference>
<dbReference type="InterPro" id="IPR006175">
    <property type="entry name" value="YjgF/YER057c/UK114"/>
</dbReference>
<evidence type="ECO:0000313" key="1">
    <source>
        <dbReference type="EMBL" id="NKQ54733.1"/>
    </source>
</evidence>
<dbReference type="Pfam" id="PF01042">
    <property type="entry name" value="Ribonuc_L-PSP"/>
    <property type="match status" value="1"/>
</dbReference>
<dbReference type="SUPFAM" id="SSF55298">
    <property type="entry name" value="YjgF-like"/>
    <property type="match status" value="1"/>
</dbReference>
<dbReference type="EMBL" id="JAAXLS010000010">
    <property type="protein sequence ID" value="NKQ54733.1"/>
    <property type="molecule type" value="Genomic_DNA"/>
</dbReference>
<evidence type="ECO:0000313" key="2">
    <source>
        <dbReference type="Proteomes" id="UP000715441"/>
    </source>
</evidence>
<protein>
    <submittedName>
        <fullName evidence="1">Regulator</fullName>
    </submittedName>
</protein>
<sequence>MIDRVSGQTPAFAGATAHAGLVFTAGVIAPSVLTGHGAGFGEQAREVMAVLDDVLGRAGSRLDRALRVEAFLAREQDLAAWNEVFARTWPSEAPARSTVLATLAVPGALIEIQIVGALTV</sequence>
<name>A0ABX1J4N8_9PSEU</name>
<keyword evidence="2" id="KW-1185">Reference proteome</keyword>
<gene>
    <name evidence="1" type="ORF">HFP15_17765</name>
</gene>
<dbReference type="RefSeq" id="WP_168516926.1">
    <property type="nucleotide sequence ID" value="NZ_JAAXLS010000010.1"/>
</dbReference>
<dbReference type="InterPro" id="IPR035709">
    <property type="entry name" value="YoaB-like"/>
</dbReference>
<proteinExistence type="predicted"/>